<organism evidence="2 3">
    <name type="scientific">Duck adenovirus 2</name>
    <dbReference type="NCBI Taxonomy" id="1520006"/>
    <lineage>
        <taxon>Viruses</taxon>
        <taxon>Varidnaviria</taxon>
        <taxon>Bamfordvirae</taxon>
        <taxon>Preplasmiviricota</taxon>
        <taxon>Polisuviricotina</taxon>
        <taxon>Pharingeaviricetes</taxon>
        <taxon>Rowavirales</taxon>
        <taxon>Adenoviridae</taxon>
        <taxon>Aviadenovirus</taxon>
        <taxon>Aviadenovirus anatis</taxon>
        <taxon>Duck aviadenovirus B</taxon>
    </lineage>
</organism>
<feature type="compositionally biased region" description="Acidic residues" evidence="1">
    <location>
        <begin position="34"/>
        <end position="48"/>
    </location>
</feature>
<dbReference type="GeneID" id="19893454"/>
<dbReference type="EMBL" id="KJ469653">
    <property type="protein sequence ID" value="AIE77226.1"/>
    <property type="molecule type" value="Genomic_DNA"/>
</dbReference>
<dbReference type="Proteomes" id="UP000113541">
    <property type="component" value="Segment"/>
</dbReference>
<protein>
    <submittedName>
        <fullName evidence="2">22K</fullName>
    </submittedName>
</protein>
<dbReference type="KEGG" id="vg:19893454"/>
<proteinExistence type="predicted"/>
<accession>A0A075FBX0</accession>
<feature type="compositionally biased region" description="Low complexity" evidence="1">
    <location>
        <begin position="169"/>
        <end position="181"/>
    </location>
</feature>
<keyword evidence="3" id="KW-1185">Reference proteome</keyword>
<reference evidence="2 3" key="1">
    <citation type="journal article" date="2014" name="Virology">
        <title>Complete genome sequences of pigeon adenovirus 1 and duck adenovirus 2 extend the number of species within the genus Aviadenovirus.</title>
        <authorList>
            <person name="Marek A."/>
            <person name="Kajan G.L."/>
            <person name="Kosiol C."/>
            <person name="Harrach B."/>
            <person name="Schlotterer C."/>
            <person name="Hess M."/>
        </authorList>
    </citation>
    <scope>NUCLEOTIDE SEQUENCE [LARGE SCALE GENOMIC DNA]</scope>
    <source>
        <strain evidence="2 3">GR</strain>
    </source>
</reference>
<evidence type="ECO:0000313" key="3">
    <source>
        <dbReference type="Proteomes" id="UP000113541"/>
    </source>
</evidence>
<feature type="compositionally biased region" description="Basic residues" evidence="1">
    <location>
        <begin position="71"/>
        <end position="80"/>
    </location>
</feature>
<feature type="compositionally biased region" description="Basic and acidic residues" evidence="1">
    <location>
        <begin position="7"/>
        <end position="22"/>
    </location>
</feature>
<name>A0A075FBX0_9ADEN</name>
<feature type="region of interest" description="Disordered" evidence="1">
    <location>
        <begin position="1"/>
        <end position="102"/>
    </location>
</feature>
<evidence type="ECO:0000313" key="2">
    <source>
        <dbReference type="EMBL" id="AIE77226.1"/>
    </source>
</evidence>
<evidence type="ECO:0000256" key="1">
    <source>
        <dbReference type="SAM" id="MobiDB-lite"/>
    </source>
</evidence>
<feature type="region of interest" description="Disordered" evidence="1">
    <location>
        <begin position="169"/>
        <end position="197"/>
    </location>
</feature>
<dbReference type="OrthoDB" id="23378at10239"/>
<sequence length="197" mass="21772">MTQKQVDAMKEQEQRELDRSREEDDWESIGSEDTYSEVSDEEEEDGDLEGFITSSEDQPPPSPKIDLAPKKAPKQKKRKLAVPPTTNPKQKKARSATATVTEKTSKAAVRSLVKRGKYTSWAQYRVDIYQALRDAVFDRSIACKILKGRGIYVPPPILAYYGRQLCSSSCSSSVASSSPISEEGGDSGPRGGHSLEK</sequence>
<dbReference type="RefSeq" id="YP_009047168.1">
    <property type="nucleotide sequence ID" value="NC_024486.1"/>
</dbReference>